<dbReference type="RefSeq" id="WP_264857606.1">
    <property type="nucleotide sequence ID" value="NZ_BQKB01000068.1"/>
</dbReference>
<sequence>MQKPMREQIQDWQNQDMKKMNIKKFDGLEGLRTFFTINKIKPFFINYEFKSISYQAMQDILSGKLKKWGDLGYASNEVTLLYKHIEKEDIFIIDTFFINTKNDKL</sequence>
<gene>
    <name evidence="1" type="ORF">RCZ16_25100</name>
</gene>
<evidence type="ECO:0000313" key="2">
    <source>
        <dbReference type="Proteomes" id="UP001208692"/>
    </source>
</evidence>
<organism evidence="1 2">
    <name type="scientific">Capnocytophaga catalasegens</name>
    <dbReference type="NCBI Taxonomy" id="1004260"/>
    <lineage>
        <taxon>Bacteria</taxon>
        <taxon>Pseudomonadati</taxon>
        <taxon>Bacteroidota</taxon>
        <taxon>Flavobacteriia</taxon>
        <taxon>Flavobacteriales</taxon>
        <taxon>Flavobacteriaceae</taxon>
        <taxon>Capnocytophaga</taxon>
    </lineage>
</organism>
<dbReference type="Proteomes" id="UP001208692">
    <property type="component" value="Unassembled WGS sequence"/>
</dbReference>
<name>A0ABQ4VQS9_9FLAO</name>
<comment type="caution">
    <text evidence="1">The sequence shown here is derived from an EMBL/GenBank/DDBJ whole genome shotgun (WGS) entry which is preliminary data.</text>
</comment>
<dbReference type="EMBL" id="BQKB01000068">
    <property type="protein sequence ID" value="GJM54194.1"/>
    <property type="molecule type" value="Genomic_DNA"/>
</dbReference>
<evidence type="ECO:0000313" key="1">
    <source>
        <dbReference type="EMBL" id="GJM54194.1"/>
    </source>
</evidence>
<proteinExistence type="predicted"/>
<protein>
    <submittedName>
        <fullName evidence="1">Uncharacterized protein</fullName>
    </submittedName>
</protein>
<accession>A0ABQ4VQS9</accession>
<reference evidence="1 2" key="1">
    <citation type="submission" date="2021-11" db="EMBL/GenBank/DDBJ databases">
        <title>Draft genome sequence of Capnocytophaga sp. strain KC07075 isolated from cat oral cavity.</title>
        <authorList>
            <person name="Suzuki M."/>
            <person name="Imaoka K."/>
            <person name="Kimura M."/>
            <person name="Morikawa S."/>
            <person name="Maeda K."/>
        </authorList>
    </citation>
    <scope>NUCLEOTIDE SEQUENCE [LARGE SCALE GENOMIC DNA]</scope>
    <source>
        <strain evidence="1 2">KC07079</strain>
    </source>
</reference>
<keyword evidence="2" id="KW-1185">Reference proteome</keyword>